<evidence type="ECO:0000256" key="2">
    <source>
        <dbReference type="ARBA" id="ARBA00038022"/>
    </source>
</evidence>
<dbReference type="InParanoid" id="A9UXU8"/>
<evidence type="ECO:0000259" key="6">
    <source>
        <dbReference type="Pfam" id="PF05729"/>
    </source>
</evidence>
<keyword evidence="3" id="KW-0853">WD repeat</keyword>
<dbReference type="PANTHER" id="PTHR19860">
    <property type="entry name" value="DDB1- AND CUL4-ASSOCIATED FACTOR 12-RELATED"/>
    <property type="match status" value="1"/>
</dbReference>
<dbReference type="OMA" id="FLHDYIR"/>
<keyword evidence="1" id="KW-0677">Repeat</keyword>
<dbReference type="Pfam" id="PF05729">
    <property type="entry name" value="NACHT"/>
    <property type="match status" value="1"/>
</dbReference>
<dbReference type="Gene3D" id="3.40.50.300">
    <property type="entry name" value="P-loop containing nucleotide triphosphate hydrolases"/>
    <property type="match status" value="1"/>
</dbReference>
<dbReference type="SMART" id="SM00320">
    <property type="entry name" value="WD40"/>
    <property type="match status" value="4"/>
</dbReference>
<dbReference type="InterPro" id="IPR027417">
    <property type="entry name" value="P-loop_NTPase"/>
</dbReference>
<evidence type="ECO:0000256" key="3">
    <source>
        <dbReference type="PROSITE-ProRule" id="PRU00221"/>
    </source>
</evidence>
<keyword evidence="9" id="KW-1185">Reference proteome</keyword>
<dbReference type="Gene3D" id="2.130.10.10">
    <property type="entry name" value="YVTN repeat-like/Quinoprotein amine dehydrogenase"/>
    <property type="match status" value="2"/>
</dbReference>
<evidence type="ECO:0000313" key="8">
    <source>
        <dbReference type="EMBL" id="EDQ89909.1"/>
    </source>
</evidence>
<comment type="similarity">
    <text evidence="2">Belongs to the WD repeat DCAF12 family.</text>
</comment>
<dbReference type="Pfam" id="PF13271">
    <property type="entry name" value="DUF4062"/>
    <property type="match status" value="1"/>
</dbReference>
<evidence type="ECO:0000256" key="5">
    <source>
        <dbReference type="SAM" id="SignalP"/>
    </source>
</evidence>
<feature type="chain" id="PRO_5002742542" description="DUF4062 domain-containing protein" evidence="5">
    <location>
        <begin position="23"/>
        <end position="1646"/>
    </location>
</feature>
<dbReference type="RefSeq" id="XP_001745331.1">
    <property type="nucleotide sequence ID" value="XM_001745279.1"/>
</dbReference>
<dbReference type="SUPFAM" id="SSF52540">
    <property type="entry name" value="P-loop containing nucleoside triphosphate hydrolases"/>
    <property type="match status" value="1"/>
</dbReference>
<dbReference type="GeneID" id="5890568"/>
<gene>
    <name evidence="8" type="ORF">MONBRDRAFT_24824</name>
</gene>
<dbReference type="Pfam" id="PF00400">
    <property type="entry name" value="WD40"/>
    <property type="match status" value="1"/>
</dbReference>
<dbReference type="InterPro" id="IPR007111">
    <property type="entry name" value="NACHT_NTPase"/>
</dbReference>
<dbReference type="Gene3D" id="1.20.1160.20">
    <property type="match status" value="1"/>
</dbReference>
<evidence type="ECO:0008006" key="10">
    <source>
        <dbReference type="Google" id="ProtNLM"/>
    </source>
</evidence>
<evidence type="ECO:0000256" key="1">
    <source>
        <dbReference type="ARBA" id="ARBA00022737"/>
    </source>
</evidence>
<accession>A9UXU8</accession>
<dbReference type="SUPFAM" id="SSF50969">
    <property type="entry name" value="YVTN repeat-like/Quinoprotein amine dehydrogenase"/>
    <property type="match status" value="1"/>
</dbReference>
<dbReference type="SUPFAM" id="SSF50998">
    <property type="entry name" value="Quinoprotein alcohol dehydrogenase-like"/>
    <property type="match status" value="1"/>
</dbReference>
<feature type="region of interest" description="Disordered" evidence="4">
    <location>
        <begin position="141"/>
        <end position="164"/>
    </location>
</feature>
<feature type="signal peptide" evidence="5">
    <location>
        <begin position="1"/>
        <end position="22"/>
    </location>
</feature>
<name>A9UXU8_MONBE</name>
<dbReference type="PANTHER" id="PTHR19860:SF40">
    <property type="entry name" value="WD40 REPEAT-CONTAINING PROTEIN"/>
    <property type="match status" value="1"/>
</dbReference>
<dbReference type="InterPro" id="IPR011044">
    <property type="entry name" value="Quino_amine_DH_bsu"/>
</dbReference>
<proteinExistence type="inferred from homology"/>
<dbReference type="InterPro" id="IPR011047">
    <property type="entry name" value="Quinoprotein_ADH-like_sf"/>
</dbReference>
<evidence type="ECO:0000256" key="4">
    <source>
        <dbReference type="SAM" id="MobiDB-lite"/>
    </source>
</evidence>
<feature type="domain" description="NACHT" evidence="6">
    <location>
        <begin position="451"/>
        <end position="607"/>
    </location>
</feature>
<dbReference type="InterPro" id="IPR051191">
    <property type="entry name" value="DCAF12"/>
</dbReference>
<dbReference type="KEGG" id="mbr:MONBRDRAFT_24824"/>
<feature type="domain" description="DUF4062" evidence="7">
    <location>
        <begin position="189"/>
        <end position="276"/>
    </location>
</feature>
<reference evidence="8 9" key="1">
    <citation type="journal article" date="2008" name="Nature">
        <title>The genome of the choanoflagellate Monosiga brevicollis and the origin of metazoans.</title>
        <authorList>
            <consortium name="JGI Sequencing"/>
            <person name="King N."/>
            <person name="Westbrook M.J."/>
            <person name="Young S.L."/>
            <person name="Kuo A."/>
            <person name="Abedin M."/>
            <person name="Chapman J."/>
            <person name="Fairclough S."/>
            <person name="Hellsten U."/>
            <person name="Isogai Y."/>
            <person name="Letunic I."/>
            <person name="Marr M."/>
            <person name="Pincus D."/>
            <person name="Putnam N."/>
            <person name="Rokas A."/>
            <person name="Wright K.J."/>
            <person name="Zuzow R."/>
            <person name="Dirks W."/>
            <person name="Good M."/>
            <person name="Goodstein D."/>
            <person name="Lemons D."/>
            <person name="Li W."/>
            <person name="Lyons J.B."/>
            <person name="Morris A."/>
            <person name="Nichols S."/>
            <person name="Richter D.J."/>
            <person name="Salamov A."/>
            <person name="Bork P."/>
            <person name="Lim W.A."/>
            <person name="Manning G."/>
            <person name="Miller W.T."/>
            <person name="McGinnis W."/>
            <person name="Shapiro H."/>
            <person name="Tjian R."/>
            <person name="Grigoriev I.V."/>
            <person name="Rokhsar D."/>
        </authorList>
    </citation>
    <scope>NUCLEOTIDE SEQUENCE [LARGE SCALE GENOMIC DNA]</scope>
    <source>
        <strain evidence="9">MX1 / ATCC 50154</strain>
    </source>
</reference>
<protein>
    <recommendedName>
        <fullName evidence="10">DUF4062 domain-containing protein</fullName>
    </recommendedName>
</protein>
<dbReference type="GO" id="GO:0080008">
    <property type="term" value="C:Cul4-RING E3 ubiquitin ligase complex"/>
    <property type="evidence" value="ECO:0000318"/>
    <property type="project" value="GO_Central"/>
</dbReference>
<evidence type="ECO:0000313" key="9">
    <source>
        <dbReference type="Proteomes" id="UP000001357"/>
    </source>
</evidence>
<dbReference type="InterPro" id="IPR001680">
    <property type="entry name" value="WD40_rpt"/>
</dbReference>
<dbReference type="InterPro" id="IPR025139">
    <property type="entry name" value="DUF4062"/>
</dbReference>
<organism evidence="8 9">
    <name type="scientific">Monosiga brevicollis</name>
    <name type="common">Choanoflagellate</name>
    <dbReference type="NCBI Taxonomy" id="81824"/>
    <lineage>
        <taxon>Eukaryota</taxon>
        <taxon>Choanoflagellata</taxon>
        <taxon>Craspedida</taxon>
        <taxon>Salpingoecidae</taxon>
        <taxon>Monosiga</taxon>
    </lineage>
</organism>
<dbReference type="EMBL" id="CH991549">
    <property type="protein sequence ID" value="EDQ89909.1"/>
    <property type="molecule type" value="Genomic_DNA"/>
</dbReference>
<feature type="repeat" description="WD" evidence="3">
    <location>
        <begin position="1362"/>
        <end position="1403"/>
    </location>
</feature>
<dbReference type="Proteomes" id="UP000001357">
    <property type="component" value="Unassembled WGS sequence"/>
</dbReference>
<sequence length="1646" mass="180403">MLVLKVLVLVLMVLMVPVHIGADADVTALYNDGMEQGDKFALFRAQTSTLLAPLEAAEINRCIQVFVQSRNVSQFVGELAQVLNRPERLPLYATIGLMIPQSVQTEYEAATTRATEQVLRSSSDPAQTSVSHFAPINQAGPLAQSQSQNTPHATAPTSSPGDHVMTQLGSKAMRSHLAGKLRRERTLNVFLSSPFAGLETERRAFVERYLPLLQHQCQAAGVALACTDLRWGITAEDASQQRTLDICLREIDRADVFVGLYGRRYGSHRIEGNPATEWLDGNLKLAAINYPFVMQWASRSITELEFRHGCLNAPDRRPAMFFFRDPAYDARLATERVGHDDAHAYVNPDPESARLREQLETDVKHLALAQPSLQIHTQSYTVPEAAAEQMYHLLEALLTDVLPVPAADAHAVDAYEANSHINFANTRRSLFLGADTLRQNLQDLVKAAKNPVAVLGPSGSGKSALLANWLVAHETRHPRDRVFVHFCGCDGKSTALHNLLMRLCTACASPERAQLLVSASTEALVEQLPELLRSAAKSCQDQGQGRLLVVIDALNQLDNDELPWLGGATVHSLAWLPVDLPPNMQLIVSTLPGPCEDELKHRHYVALQTQPLDAPNKTAIAETILGRVGKKLSPHQLARLVASPACGNPLHLLLLLEELIAFGHFYRLDDKLDQLLSAPAVPELLDMVLARIDDSFAEHRELVPTLMRAIFVSREGVPEIEVYHLLQAWHRSSPHKPAPLLITAALQVNRHLLIDRGGRLNFLHDYIRQAVQQRYVTQIDALVLARVHDLLADGLREQPLFFPAGKAEHDALVNLEFLDAKCVHGMVHELLDDIHACLQHQQRAALQETWQLLLNTLPLLRFDLRRWNMATGRVEAVRDAASAAINNMTVLPPAPACQDVALLGDNLAVVSCSETQAALANTTPRVTPGCVQVWDLQARRELARFTDVGTPLGLAVDHTSNVVFVYSYGHLLEQPTAVRALQWDGQALTQIAHADLAHLPPDRLDARERLLGLRLLAWHASSQVLYVVDGCDLRRMSLKSRTQLLPVAPNLTTPHTGAITNLAVRETTVVTVGADKRISVLDIGSGEVQAQLYGHSWTIFGLDLSAEWLVTGGGIWDKRALVWDLAAAKTHPTQGRSGPEGFGQGIMGTCWLQGTRLLLTTGQFGPRGVYLWHYPALSLHSRLCNADGSPFVALGYNPVELADGRLVIADARGQLAVFTHDRATDVYTRLAEGLAQAAVSSRVVTSSLAAFPDGRHLAFSGNGLHIVDAFDDEQVATAGNVNGQQMRVSQSARRLAISTKGKVEIYQCEPLQLLGEVSAPAGVPNSTIYGIDISLDDTTLAVAFHDGLVVLWDLHTFSLRGTLQHTDRVYAAVFCGDGRHLACAGDDQTVTIWHFHRQEPVARLFIGASIGALLRGPGGELVAGDDAGAIHRLLPPHEKLVCTAAQRWNELAGHYEATVVCPWTRQPIPLPAPMIADFSQGTARMQDMASPLAPEQPAFSLLPIIALVPGTMTVEDIARDMLEQFRGQLAPQHAGLADGPLAFVRYTHGKDQGKLAWLPSKDVLRTSHPLTPAEGQASAEGTRVVARHPLFESAWDASLSGQTNGNEGHVIFDDGDQRWVVWDLIYKAFLLERLLFVEHSLISRLR</sequence>
<dbReference type="PROSITE" id="PS50082">
    <property type="entry name" value="WD_REPEATS_2"/>
    <property type="match status" value="1"/>
</dbReference>
<dbReference type="InterPro" id="IPR015943">
    <property type="entry name" value="WD40/YVTN_repeat-like_dom_sf"/>
</dbReference>
<evidence type="ECO:0000259" key="7">
    <source>
        <dbReference type="Pfam" id="PF13271"/>
    </source>
</evidence>
<dbReference type="STRING" id="81824.A9UXU8"/>
<feature type="compositionally biased region" description="Polar residues" evidence="4">
    <location>
        <begin position="143"/>
        <end position="160"/>
    </location>
</feature>
<dbReference type="eggNOG" id="KOG3602">
    <property type="taxonomic scope" value="Eukaryota"/>
</dbReference>
<keyword evidence="5" id="KW-0732">Signal</keyword>